<reference evidence="5 6" key="1">
    <citation type="submission" date="2020-08" db="EMBL/GenBank/DDBJ databases">
        <title>Genomic Encyclopedia of Type Strains, Phase IV (KMG-IV): sequencing the most valuable type-strain genomes for metagenomic binning, comparative biology and taxonomic classification.</title>
        <authorList>
            <person name="Goeker M."/>
        </authorList>
    </citation>
    <scope>NUCLEOTIDE SEQUENCE [LARGE SCALE GENOMIC DNA]</scope>
    <source>
        <strain evidence="5 6">DSM 7050</strain>
    </source>
</reference>
<evidence type="ECO:0000259" key="4">
    <source>
        <dbReference type="Pfam" id="PF00496"/>
    </source>
</evidence>
<dbReference type="InterPro" id="IPR023765">
    <property type="entry name" value="SBP_5_CS"/>
</dbReference>
<evidence type="ECO:0000256" key="2">
    <source>
        <dbReference type="ARBA" id="ARBA00005695"/>
    </source>
</evidence>
<evidence type="ECO:0000313" key="6">
    <source>
        <dbReference type="Proteomes" id="UP000539538"/>
    </source>
</evidence>
<feature type="domain" description="Solute-binding protein family 5" evidence="4">
    <location>
        <begin position="85"/>
        <end position="448"/>
    </location>
</feature>
<protein>
    <submittedName>
        <fullName evidence="5">Peptide/nickel transport system substrate-binding protein</fullName>
    </submittedName>
</protein>
<dbReference type="EMBL" id="JACHOT010000002">
    <property type="protein sequence ID" value="MBB4650583.1"/>
    <property type="molecule type" value="Genomic_DNA"/>
</dbReference>
<sequence length="531" mass="57836">MDQFSCLTVDRRQLLGGLGLGIGAAIFGVGGAFGATPTKGGTLTINIASDPPNFDPVANTSSSVMNVVGPCYSSLLMYDPLDPGKVVGDLAEKWEVSPDGKSITFTLKDGVNFHDGSPLTSADVVFSLDRIRLAPQGLVSPRKGILKAVDKIEAPDPRTVVITTKEPAPSLLTNLANGWMLIVSKKYVEGGGDLTTNVMGSGPFMLKSYEHGVRIDMVRNPNYHVPGRPYLDGISLFVIPDPSTSLSYLLTGQLVLHDNLSGDSSRKLSAKHKDVVTVLRTEGLSHDMLEFNTLRKPWDDVRLREAVSLAIDREETLKVIRQGDGVVGGYMPPGPWALPTTDLEKISGYDGSYEQRLEKAKALMADAGFASGIDTTMTIRKVGINETIAVTLVDQLSRIGIRVKLDFQESATYQDSVAKRNFDLNASGGGVSANDPDMFFADFFVCGAARNGSGICNQQVDDLFATQSRTFDKEKRAEIVREMQMAAMKDYGRIILYWKTRYVGISTKLNNVVLHPEPDNSRRFQDAWLQS</sequence>
<dbReference type="Pfam" id="PF00496">
    <property type="entry name" value="SBP_bac_5"/>
    <property type="match status" value="1"/>
</dbReference>
<comment type="caution">
    <text evidence="5">The sequence shown here is derived from an EMBL/GenBank/DDBJ whole genome shotgun (WGS) entry which is preliminary data.</text>
</comment>
<dbReference type="PROSITE" id="PS01040">
    <property type="entry name" value="SBP_BACTERIAL_5"/>
    <property type="match status" value="1"/>
</dbReference>
<dbReference type="InterPro" id="IPR039424">
    <property type="entry name" value="SBP_5"/>
</dbReference>
<dbReference type="SUPFAM" id="SSF53850">
    <property type="entry name" value="Periplasmic binding protein-like II"/>
    <property type="match status" value="1"/>
</dbReference>
<proteinExistence type="inferred from homology"/>
<dbReference type="PIRSF" id="PIRSF002741">
    <property type="entry name" value="MppA"/>
    <property type="match status" value="1"/>
</dbReference>
<comment type="similarity">
    <text evidence="2">Belongs to the bacterial solute-binding protein 5 family.</text>
</comment>
<dbReference type="InterPro" id="IPR030678">
    <property type="entry name" value="Peptide/Ni-bd"/>
</dbReference>
<evidence type="ECO:0000256" key="3">
    <source>
        <dbReference type="ARBA" id="ARBA00022729"/>
    </source>
</evidence>
<dbReference type="RefSeq" id="WP_183262637.1">
    <property type="nucleotide sequence ID" value="NZ_BAAAVZ010000002.1"/>
</dbReference>
<accession>A0ABR6L1A0</accession>
<dbReference type="InterPro" id="IPR000914">
    <property type="entry name" value="SBP_5_dom"/>
</dbReference>
<keyword evidence="6" id="KW-1185">Reference proteome</keyword>
<name>A0ABR6L1A0_9HYPH</name>
<dbReference type="CDD" id="cd00995">
    <property type="entry name" value="PBP2_NikA_DppA_OppA_like"/>
    <property type="match status" value="1"/>
</dbReference>
<evidence type="ECO:0000313" key="5">
    <source>
        <dbReference type="EMBL" id="MBB4650583.1"/>
    </source>
</evidence>
<evidence type="ECO:0000256" key="1">
    <source>
        <dbReference type="ARBA" id="ARBA00004418"/>
    </source>
</evidence>
<dbReference type="Proteomes" id="UP000539538">
    <property type="component" value="Unassembled WGS sequence"/>
</dbReference>
<dbReference type="PANTHER" id="PTHR30290">
    <property type="entry name" value="PERIPLASMIC BINDING COMPONENT OF ABC TRANSPORTER"/>
    <property type="match status" value="1"/>
</dbReference>
<organism evidence="5 6">
    <name type="scientific">Aminobacter niigataensis</name>
    <dbReference type="NCBI Taxonomy" id="83265"/>
    <lineage>
        <taxon>Bacteria</taxon>
        <taxon>Pseudomonadati</taxon>
        <taxon>Pseudomonadota</taxon>
        <taxon>Alphaproteobacteria</taxon>
        <taxon>Hyphomicrobiales</taxon>
        <taxon>Phyllobacteriaceae</taxon>
        <taxon>Aminobacter</taxon>
    </lineage>
</organism>
<dbReference type="Gene3D" id="3.40.190.10">
    <property type="entry name" value="Periplasmic binding protein-like II"/>
    <property type="match status" value="1"/>
</dbReference>
<comment type="subcellular location">
    <subcellularLocation>
        <location evidence="1">Periplasm</location>
    </subcellularLocation>
</comment>
<dbReference type="Gene3D" id="3.10.105.10">
    <property type="entry name" value="Dipeptide-binding Protein, Domain 3"/>
    <property type="match status" value="1"/>
</dbReference>
<keyword evidence="3" id="KW-0732">Signal</keyword>
<gene>
    <name evidence="5" type="ORF">GGQ99_002338</name>
</gene>